<proteinExistence type="predicted"/>
<sequence>MQKVKSLLESQEYFTFAKAAQLMGVSRQYIYKLVKEDKLRASRLSSRMSIIRKADIELMLKTKPYEAIRPKNDFDVTEYYTAEQIAKEYKVNTKWVWTYTREHDIPKVKIRQLNYYSKKHIDAAFAKYKTDNALTEWYTPEEIEKLYGMTRVA</sequence>
<dbReference type="EMBL" id="AMCI01008353">
    <property type="protein sequence ID" value="EJW91157.1"/>
    <property type="molecule type" value="Genomic_DNA"/>
</dbReference>
<organism evidence="2">
    <name type="scientific">gut metagenome</name>
    <dbReference type="NCBI Taxonomy" id="749906"/>
    <lineage>
        <taxon>unclassified sequences</taxon>
        <taxon>metagenomes</taxon>
        <taxon>organismal metagenomes</taxon>
    </lineage>
</organism>
<protein>
    <submittedName>
        <fullName evidence="2">Protein containing Excisionase/Xis, DNA-binding domain protein</fullName>
    </submittedName>
</protein>
<gene>
    <name evidence="2" type="ORF">EVA_20714</name>
</gene>
<dbReference type="InterPro" id="IPR010093">
    <property type="entry name" value="SinI_DNA-bd"/>
</dbReference>
<dbReference type="Pfam" id="PF12728">
    <property type="entry name" value="HTH_17"/>
    <property type="match status" value="1"/>
</dbReference>
<feature type="domain" description="Helix-turn-helix" evidence="1">
    <location>
        <begin position="13"/>
        <end position="61"/>
    </location>
</feature>
<comment type="caution">
    <text evidence="2">The sequence shown here is derived from an EMBL/GenBank/DDBJ whole genome shotgun (WGS) entry which is preliminary data.</text>
</comment>
<dbReference type="GO" id="GO:0003677">
    <property type="term" value="F:DNA binding"/>
    <property type="evidence" value="ECO:0007669"/>
    <property type="project" value="UniProtKB-KW"/>
</dbReference>
<keyword evidence="2" id="KW-0238">DNA-binding</keyword>
<accession>J9FNJ8</accession>
<dbReference type="InterPro" id="IPR041657">
    <property type="entry name" value="HTH_17"/>
</dbReference>
<name>J9FNJ8_9ZZZZ</name>
<dbReference type="AlphaFoldDB" id="J9FNJ8"/>
<evidence type="ECO:0000313" key="2">
    <source>
        <dbReference type="EMBL" id="EJW91157.1"/>
    </source>
</evidence>
<dbReference type="NCBIfam" id="TIGR01764">
    <property type="entry name" value="excise"/>
    <property type="match status" value="1"/>
</dbReference>
<feature type="non-terminal residue" evidence="2">
    <location>
        <position position="153"/>
    </location>
</feature>
<reference evidence="2" key="1">
    <citation type="journal article" date="2012" name="PLoS ONE">
        <title>Gene sets for utilization of primary and secondary nutrition supplies in the distal gut of endangered iberian lynx.</title>
        <authorList>
            <person name="Alcaide M."/>
            <person name="Messina E."/>
            <person name="Richter M."/>
            <person name="Bargiela R."/>
            <person name="Peplies J."/>
            <person name="Huws S.A."/>
            <person name="Newbold C.J."/>
            <person name="Golyshin P.N."/>
            <person name="Simon M.A."/>
            <person name="Lopez G."/>
            <person name="Yakimov M.M."/>
            <person name="Ferrer M."/>
        </authorList>
    </citation>
    <scope>NUCLEOTIDE SEQUENCE</scope>
</reference>
<evidence type="ECO:0000259" key="1">
    <source>
        <dbReference type="Pfam" id="PF12728"/>
    </source>
</evidence>